<keyword evidence="2" id="KW-1185">Reference proteome</keyword>
<evidence type="ECO:0000313" key="1">
    <source>
        <dbReference type="EMBL" id="NCI48942.1"/>
    </source>
</evidence>
<sequence length="111" mass="13119">MCNFKSWYFDDNGYVIECAECNHLRVCFGSTMLTLNCIDYRAFYDLVCWKKETHLPVVDQHTKCIVIATPCKSVQIILSEQELNDLYEMLQHADTEMKTQQLLDLFERRDP</sequence>
<dbReference type="EMBL" id="JAACJS010000002">
    <property type="protein sequence ID" value="NCI48942.1"/>
    <property type="molecule type" value="Genomic_DNA"/>
</dbReference>
<dbReference type="Pfam" id="PF20391">
    <property type="entry name" value="DUF6686"/>
    <property type="match status" value="1"/>
</dbReference>
<accession>A0ABW9ZT68</accession>
<reference evidence="1 2" key="1">
    <citation type="submission" date="2020-01" db="EMBL/GenBank/DDBJ databases">
        <title>Genome analysis.</title>
        <authorList>
            <person name="Wu S."/>
            <person name="Wang G."/>
        </authorList>
    </citation>
    <scope>NUCLEOTIDE SEQUENCE [LARGE SCALE GENOMIC DNA]</scope>
    <source>
        <strain evidence="1 2">SYL130</strain>
    </source>
</reference>
<dbReference type="Proteomes" id="UP000753802">
    <property type="component" value="Unassembled WGS sequence"/>
</dbReference>
<comment type="caution">
    <text evidence="1">The sequence shown here is derived from an EMBL/GenBank/DDBJ whole genome shotgun (WGS) entry which is preliminary data.</text>
</comment>
<proteinExistence type="predicted"/>
<organism evidence="1 2">
    <name type="scientific">Sediminibacterium roseum</name>
    <dbReference type="NCBI Taxonomy" id="1978412"/>
    <lineage>
        <taxon>Bacteria</taxon>
        <taxon>Pseudomonadati</taxon>
        <taxon>Bacteroidota</taxon>
        <taxon>Chitinophagia</taxon>
        <taxon>Chitinophagales</taxon>
        <taxon>Chitinophagaceae</taxon>
        <taxon>Sediminibacterium</taxon>
    </lineage>
</organism>
<evidence type="ECO:0000313" key="2">
    <source>
        <dbReference type="Proteomes" id="UP000753802"/>
    </source>
</evidence>
<name>A0ABW9ZT68_9BACT</name>
<protein>
    <submittedName>
        <fullName evidence="1">Uncharacterized protein</fullName>
    </submittedName>
</protein>
<dbReference type="RefSeq" id="WP_161817248.1">
    <property type="nucleotide sequence ID" value="NZ_JAACJS010000002.1"/>
</dbReference>
<gene>
    <name evidence="1" type="ORF">GWC95_03340</name>
</gene>
<dbReference type="InterPro" id="IPR046508">
    <property type="entry name" value="DUF6686"/>
</dbReference>